<dbReference type="SUPFAM" id="SSF140490">
    <property type="entry name" value="Nqo1C-terminal domain-like"/>
    <property type="match status" value="1"/>
</dbReference>
<dbReference type="GO" id="GO:0051539">
    <property type="term" value="F:4 iron, 4 sulfur cluster binding"/>
    <property type="evidence" value="ECO:0007669"/>
    <property type="project" value="InterPro"/>
</dbReference>
<dbReference type="Gene3D" id="1.20.1440.230">
    <property type="entry name" value="NADH-ubiquinone oxidoreductase 51kDa subunit, iron-sulphur binding domain"/>
    <property type="match status" value="1"/>
</dbReference>
<protein>
    <recommendedName>
        <fullName evidence="1">NADH-ubiquinone oxidoreductase 51kDa subunit iron-sulphur binding domain-containing protein</fullName>
    </recommendedName>
</protein>
<comment type="caution">
    <text evidence="2">The sequence shown here is derived from an EMBL/GenBank/DDBJ whole genome shotgun (WGS) entry which is preliminary data.</text>
</comment>
<organism evidence="2">
    <name type="scientific">marine sediment metagenome</name>
    <dbReference type="NCBI Taxonomy" id="412755"/>
    <lineage>
        <taxon>unclassified sequences</taxon>
        <taxon>metagenomes</taxon>
        <taxon>ecological metagenomes</taxon>
    </lineage>
</organism>
<evidence type="ECO:0000259" key="1">
    <source>
        <dbReference type="Pfam" id="PF10589"/>
    </source>
</evidence>
<gene>
    <name evidence="2" type="ORF">S06H3_63292</name>
</gene>
<reference evidence="2" key="1">
    <citation type="journal article" date="2014" name="Front. Microbiol.">
        <title>High frequency of phylogenetically diverse reductive dehalogenase-homologous genes in deep subseafloor sedimentary metagenomes.</title>
        <authorList>
            <person name="Kawai M."/>
            <person name="Futagami T."/>
            <person name="Toyoda A."/>
            <person name="Takaki Y."/>
            <person name="Nishi S."/>
            <person name="Hori S."/>
            <person name="Arai W."/>
            <person name="Tsubouchi T."/>
            <person name="Morono Y."/>
            <person name="Uchiyama I."/>
            <person name="Ito T."/>
            <person name="Fujiyama A."/>
            <person name="Inagaki F."/>
            <person name="Takami H."/>
        </authorList>
    </citation>
    <scope>NUCLEOTIDE SEQUENCE</scope>
    <source>
        <strain evidence="2">Expedition CK06-06</strain>
    </source>
</reference>
<feature type="non-terminal residue" evidence="2">
    <location>
        <position position="102"/>
    </location>
</feature>
<dbReference type="Pfam" id="PF10589">
    <property type="entry name" value="NADH_4Fe-4S"/>
    <property type="match status" value="1"/>
</dbReference>
<feature type="domain" description="NADH-ubiquinone oxidoreductase 51kDa subunit iron-sulphur binding" evidence="1">
    <location>
        <begin position="61"/>
        <end position="101"/>
    </location>
</feature>
<dbReference type="InterPro" id="IPR019575">
    <property type="entry name" value="Nuop51_4Fe4S-bd"/>
</dbReference>
<dbReference type="AlphaFoldDB" id="X1PI80"/>
<name>X1PI80_9ZZZZ</name>
<dbReference type="InterPro" id="IPR037207">
    <property type="entry name" value="Nuop51_4Fe4S-bd_sf"/>
</dbReference>
<sequence>MNKIIFSSWAGKVIDNRGLDADRYTEVDNLELPLKYDGHQVAAFISWNGLVVADDSVDVVDMARSYIQEVSKLACGQCTVGYNGVRVIAQILSKIASGQGSE</sequence>
<accession>X1PI80</accession>
<dbReference type="EMBL" id="BARV01041947">
    <property type="protein sequence ID" value="GAI55543.1"/>
    <property type="molecule type" value="Genomic_DNA"/>
</dbReference>
<evidence type="ECO:0000313" key="2">
    <source>
        <dbReference type="EMBL" id="GAI55543.1"/>
    </source>
</evidence>
<proteinExistence type="predicted"/>